<dbReference type="EMBL" id="VSSQ01009693">
    <property type="protein sequence ID" value="MPM42338.1"/>
    <property type="molecule type" value="Genomic_DNA"/>
</dbReference>
<gene>
    <name evidence="1" type="ORF">SDC9_89003</name>
</gene>
<organism evidence="1">
    <name type="scientific">bioreactor metagenome</name>
    <dbReference type="NCBI Taxonomy" id="1076179"/>
    <lineage>
        <taxon>unclassified sequences</taxon>
        <taxon>metagenomes</taxon>
        <taxon>ecological metagenomes</taxon>
    </lineage>
</organism>
<reference evidence="1" key="1">
    <citation type="submission" date="2019-08" db="EMBL/GenBank/DDBJ databases">
        <authorList>
            <person name="Kucharzyk K."/>
            <person name="Murdoch R.W."/>
            <person name="Higgins S."/>
            <person name="Loffler F."/>
        </authorList>
    </citation>
    <scope>NUCLEOTIDE SEQUENCE</scope>
</reference>
<accession>A0A644ZPM7</accession>
<proteinExistence type="predicted"/>
<dbReference type="AlphaFoldDB" id="A0A644ZPM7"/>
<name>A0A644ZPM7_9ZZZZ</name>
<evidence type="ECO:0000313" key="1">
    <source>
        <dbReference type="EMBL" id="MPM42338.1"/>
    </source>
</evidence>
<sequence length="73" mass="8570">MVVVHHHHAHRRCFDQQIQELVLFPQADAFVFQLLHHFVKDVHHPVRFVLPHCPEAGAEILLFQQIHPVTDVL</sequence>
<protein>
    <submittedName>
        <fullName evidence="1">Uncharacterized protein</fullName>
    </submittedName>
</protein>
<comment type="caution">
    <text evidence="1">The sequence shown here is derived from an EMBL/GenBank/DDBJ whole genome shotgun (WGS) entry which is preliminary data.</text>
</comment>